<dbReference type="InterPro" id="IPR017938">
    <property type="entry name" value="Riboflavin_synthase-like_b-brl"/>
</dbReference>
<keyword evidence="5" id="KW-0479">Metal-binding</keyword>
<dbReference type="STRING" id="1804984.AYM40_28300"/>
<sequence>MVAGGSSVSSLRVRVARKIFEAVDICTFELVSAGGDSLPAFSAGSHLDVYLPGGLTRQYSLCNDPAESHRYLIGVLNDPVSRGGSKTMHERVKEGDLLNVGIPKNHFALAHEAGKSLLLAGGIGVTPILCMAERLAALGKEFEMHYCTRSKGRTAFFERIRRSAFASKVLFHFDDGEPRQKLDIAAVLQAQQAGTHLYVCGPKGFIDAVLSTARAYRWCEAQIHFEFFGSDMIKRDADGSFEVKLASSGRIIVVPKDKTVVEALSEAGVKIQTSCEQGVCGACLTRVLEGEPEHRDVYFTPEERSANNQFLPCCSRAKSARLVLDL</sequence>
<dbReference type="CDD" id="cd06185">
    <property type="entry name" value="PDR_like"/>
    <property type="match status" value="1"/>
</dbReference>
<organism evidence="11 12">
    <name type="scientific">Paraburkholderia phytofirmans OLGA172</name>
    <dbReference type="NCBI Taxonomy" id="1417228"/>
    <lineage>
        <taxon>Bacteria</taxon>
        <taxon>Pseudomonadati</taxon>
        <taxon>Pseudomonadota</taxon>
        <taxon>Betaproteobacteria</taxon>
        <taxon>Burkholderiales</taxon>
        <taxon>Burkholderiaceae</taxon>
        <taxon>Paraburkholderia</taxon>
    </lineage>
</organism>
<name>A0A160FW00_9BURK</name>
<dbReference type="InterPro" id="IPR012675">
    <property type="entry name" value="Beta-grasp_dom_sf"/>
</dbReference>
<dbReference type="Proteomes" id="UP000076852">
    <property type="component" value="Chromosome 2"/>
</dbReference>
<dbReference type="PRINTS" id="PR00409">
    <property type="entry name" value="PHDIOXRDTASE"/>
</dbReference>
<dbReference type="EMBL" id="CP014579">
    <property type="protein sequence ID" value="ANB77555.1"/>
    <property type="molecule type" value="Genomic_DNA"/>
</dbReference>
<evidence type="ECO:0000259" key="10">
    <source>
        <dbReference type="PROSITE" id="PS51384"/>
    </source>
</evidence>
<dbReference type="GO" id="GO:0046872">
    <property type="term" value="F:metal ion binding"/>
    <property type="evidence" value="ECO:0007669"/>
    <property type="project" value="UniProtKB-KW"/>
</dbReference>
<keyword evidence="8" id="KW-0411">Iron-sulfur</keyword>
<evidence type="ECO:0000256" key="8">
    <source>
        <dbReference type="ARBA" id="ARBA00023014"/>
    </source>
</evidence>
<dbReference type="SUPFAM" id="SSF54292">
    <property type="entry name" value="2Fe-2S ferredoxin-like"/>
    <property type="match status" value="1"/>
</dbReference>
<keyword evidence="3" id="KW-0288">FMN</keyword>
<dbReference type="Gene3D" id="2.40.30.10">
    <property type="entry name" value="Translation factors"/>
    <property type="match status" value="1"/>
</dbReference>
<keyword evidence="12" id="KW-1185">Reference proteome</keyword>
<evidence type="ECO:0000256" key="4">
    <source>
        <dbReference type="ARBA" id="ARBA00022714"/>
    </source>
</evidence>
<dbReference type="PROSITE" id="PS00197">
    <property type="entry name" value="2FE2S_FER_1"/>
    <property type="match status" value="1"/>
</dbReference>
<evidence type="ECO:0000313" key="12">
    <source>
        <dbReference type="Proteomes" id="UP000076852"/>
    </source>
</evidence>
<dbReference type="InterPro" id="IPR006058">
    <property type="entry name" value="2Fe2S_fd_BS"/>
</dbReference>
<reference evidence="11 12" key="1">
    <citation type="journal article" date="2016" name="Gene">
        <title>PacBio SMRT assembly of a complex multi-replicon genome reveals chlorocatechol degradative operon in a region of genome plasticity.</title>
        <authorList>
            <person name="Ricker N."/>
            <person name="Shen S.Y."/>
            <person name="Goordial J."/>
            <person name="Jin S."/>
            <person name="Fulthorpe R.R."/>
        </authorList>
    </citation>
    <scope>NUCLEOTIDE SEQUENCE [LARGE SCALE GENOMIC DNA]</scope>
    <source>
        <strain evidence="11 12">OLGA172</strain>
    </source>
</reference>
<dbReference type="AlphaFoldDB" id="A0A160FW00"/>
<dbReference type="OrthoDB" id="544091at2"/>
<dbReference type="Pfam" id="PF00111">
    <property type="entry name" value="Fer2"/>
    <property type="match status" value="1"/>
</dbReference>
<dbReference type="GO" id="GO:0008168">
    <property type="term" value="F:methyltransferase activity"/>
    <property type="evidence" value="ECO:0007669"/>
    <property type="project" value="UniProtKB-KW"/>
</dbReference>
<dbReference type="Gene3D" id="3.10.20.30">
    <property type="match status" value="1"/>
</dbReference>
<dbReference type="InterPro" id="IPR001041">
    <property type="entry name" value="2Fe-2S_ferredoxin-type"/>
</dbReference>
<dbReference type="PANTHER" id="PTHR47354:SF1">
    <property type="entry name" value="CARNITINE MONOOXYGENASE REDUCTASE SUBUNIT"/>
    <property type="match status" value="1"/>
</dbReference>
<keyword evidence="2" id="KW-0285">Flavoprotein</keyword>
<dbReference type="InterPro" id="IPR017927">
    <property type="entry name" value="FAD-bd_FR_type"/>
</dbReference>
<evidence type="ECO:0000256" key="5">
    <source>
        <dbReference type="ARBA" id="ARBA00022723"/>
    </source>
</evidence>
<keyword evidence="11" id="KW-0489">Methyltransferase</keyword>
<dbReference type="KEGG" id="buz:AYM40_28300"/>
<keyword evidence="11" id="KW-0808">Transferase</keyword>
<dbReference type="InterPro" id="IPR054582">
    <property type="entry name" value="DmmA-like_N"/>
</dbReference>
<keyword evidence="7" id="KW-0408">Iron</keyword>
<dbReference type="SUPFAM" id="SSF52343">
    <property type="entry name" value="Ferredoxin reductase-like, C-terminal NADP-linked domain"/>
    <property type="match status" value="1"/>
</dbReference>
<accession>A0A160FW00</accession>
<dbReference type="Pfam" id="PF22290">
    <property type="entry name" value="DmmA-like_N"/>
    <property type="match status" value="1"/>
</dbReference>
<dbReference type="Gene3D" id="3.40.50.80">
    <property type="entry name" value="Nucleotide-binding domain of ferredoxin-NADP reductase (FNR) module"/>
    <property type="match status" value="1"/>
</dbReference>
<evidence type="ECO:0000256" key="2">
    <source>
        <dbReference type="ARBA" id="ARBA00022630"/>
    </source>
</evidence>
<dbReference type="RefSeq" id="WP_063500762.1">
    <property type="nucleotide sequence ID" value="NZ_CP014579.1"/>
</dbReference>
<dbReference type="PANTHER" id="PTHR47354">
    <property type="entry name" value="NADH OXIDOREDUCTASE HCR"/>
    <property type="match status" value="1"/>
</dbReference>
<dbReference type="PROSITE" id="PS51085">
    <property type="entry name" value="2FE2S_FER_2"/>
    <property type="match status" value="1"/>
</dbReference>
<dbReference type="GO" id="GO:0051537">
    <property type="term" value="F:2 iron, 2 sulfur cluster binding"/>
    <property type="evidence" value="ECO:0007669"/>
    <property type="project" value="UniProtKB-KW"/>
</dbReference>
<keyword evidence="6" id="KW-0560">Oxidoreductase</keyword>
<dbReference type="InterPro" id="IPR036010">
    <property type="entry name" value="2Fe-2S_ferredoxin-like_sf"/>
</dbReference>
<evidence type="ECO:0000256" key="6">
    <source>
        <dbReference type="ARBA" id="ARBA00023002"/>
    </source>
</evidence>
<evidence type="ECO:0000256" key="7">
    <source>
        <dbReference type="ARBA" id="ARBA00023004"/>
    </source>
</evidence>
<dbReference type="InterPro" id="IPR050415">
    <property type="entry name" value="MRET"/>
</dbReference>
<dbReference type="PROSITE" id="PS51384">
    <property type="entry name" value="FAD_FR"/>
    <property type="match status" value="1"/>
</dbReference>
<keyword evidence="4" id="KW-0001">2Fe-2S</keyword>
<evidence type="ECO:0000256" key="1">
    <source>
        <dbReference type="ARBA" id="ARBA00001917"/>
    </source>
</evidence>
<dbReference type="GO" id="GO:0032259">
    <property type="term" value="P:methylation"/>
    <property type="evidence" value="ECO:0007669"/>
    <property type="project" value="UniProtKB-KW"/>
</dbReference>
<gene>
    <name evidence="11" type="ORF">AYM40_28300</name>
</gene>
<protein>
    <submittedName>
        <fullName evidence="11">Vanillate O-demethylase oxidoreductase</fullName>
    </submittedName>
</protein>
<evidence type="ECO:0000313" key="11">
    <source>
        <dbReference type="EMBL" id="ANB77555.1"/>
    </source>
</evidence>
<comment type="cofactor">
    <cofactor evidence="1">
        <name>FMN</name>
        <dbReference type="ChEBI" id="CHEBI:58210"/>
    </cofactor>
</comment>
<evidence type="ECO:0000256" key="3">
    <source>
        <dbReference type="ARBA" id="ARBA00022643"/>
    </source>
</evidence>
<dbReference type="CDD" id="cd00207">
    <property type="entry name" value="fer2"/>
    <property type="match status" value="1"/>
</dbReference>
<dbReference type="InterPro" id="IPR039261">
    <property type="entry name" value="FNR_nucleotide-bd"/>
</dbReference>
<feature type="domain" description="2Fe-2S ferredoxin-type" evidence="9">
    <location>
        <begin position="241"/>
        <end position="326"/>
    </location>
</feature>
<feature type="domain" description="FAD-binding FR-type" evidence="10">
    <location>
        <begin position="8"/>
        <end position="110"/>
    </location>
</feature>
<dbReference type="SUPFAM" id="SSF63380">
    <property type="entry name" value="Riboflavin synthase domain-like"/>
    <property type="match status" value="1"/>
</dbReference>
<proteinExistence type="predicted"/>
<evidence type="ECO:0000259" key="9">
    <source>
        <dbReference type="PROSITE" id="PS51085"/>
    </source>
</evidence>
<dbReference type="GO" id="GO:0016491">
    <property type="term" value="F:oxidoreductase activity"/>
    <property type="evidence" value="ECO:0007669"/>
    <property type="project" value="UniProtKB-KW"/>
</dbReference>